<dbReference type="PANTHER" id="PTHR47339">
    <property type="entry name" value="CELL DIVISION CONTROL PROTEIN 24"/>
    <property type="match status" value="1"/>
</dbReference>
<dbReference type="STRING" id="2512241.A0A553HV35"/>
<dbReference type="GO" id="GO:0000935">
    <property type="term" value="C:division septum"/>
    <property type="evidence" value="ECO:0007669"/>
    <property type="project" value="TreeGrafter"/>
</dbReference>
<protein>
    <recommendedName>
        <fullName evidence="3">Cdc24/Scd1 N-terminal domain-containing protein</fullName>
    </recommendedName>
</protein>
<name>A0A553HV35_9PEZI</name>
<sequence length="894" mass="100227">MDPLSVTASVAGLLTAAHEVAKLLGPYVSASRETPSIVAHVCDEIESTRTVLIGLQTLVRKLSGRFSPGGALVGVDQVVAILTSGVLLFAELEGAVQGLVAAFPSPPAEGESTEQSSGILALSPTQHRLPLRARMKWARQEESLRPLLARLQGFKVSVTVVLTLLQCDSDHRGQQLQTELAANVGALLESNYELSRRMMHLEDAFDMQTIRSRQSIMSVLATGRPEAKGGDVIVGASPAEVKESILSAAAEQPVPSPGETASLAPESILRSVFEFESDLETSRVYRRAQRDTMDFSSRSSVAHTHAWSAWSGYSLADISVLSVIALPLDLEDIANRHHYNNTNDIPMVTEELSAPMSEPSIAEERSIFHNCLRVHSQLLQITRFKELFNNQWLSQCQEKNIGTGVFASMEDSRGWIWQQLDVFTALKGIFLKDVGFQLLFDEFSRYELSDSEPLRRLLSCYYDILLEDDVFFVKTLAGLNKCFDHLAITRAINLIEEDNINALISGLKDMGPETDSPYKQALEKFVNDQRLFVQNLLDLISASEKMTQDALPLLVPDQTHITTQVLSSYASSEIELLVTAERMLLSPPHLHLWAAVIRQWSVTAETHRTSMMIAEQKARRALLDVPSFAQRNELAVQRAKSSVTNCLELLSKSLQMFPRTAHFFQEILGILLGDLTGIGAISPAQKNDFTEGERLLKYTLRITEGETRQSELSQVLQDLIVRVEDWKRHRVQRFGSLVRVDGLSIAMDRKHTPREFRVYLFENIVLCLTKQKLTNEIRPKSFRPDETAEAGNVTDQPYKLLLKGSIYLRHIMDVHCYIRPGSCEAQIWWHSHDRGVVKSGFSFSSKWQMVEWCRSLLELIRSRHKSSIALDALSVVQTLSRNRTAALYYNTIKR</sequence>
<dbReference type="Gene3D" id="2.30.29.30">
    <property type="entry name" value="Pleckstrin-homology domain (PH domain)/Phosphotyrosine-binding domain (PTB)"/>
    <property type="match status" value="1"/>
</dbReference>
<dbReference type="GO" id="GO:0030010">
    <property type="term" value="P:establishment of cell polarity"/>
    <property type="evidence" value="ECO:0007669"/>
    <property type="project" value="TreeGrafter"/>
</dbReference>
<keyword evidence="2" id="KW-1185">Reference proteome</keyword>
<dbReference type="Proteomes" id="UP000319160">
    <property type="component" value="Unassembled WGS sequence"/>
</dbReference>
<organism evidence="1 2">
    <name type="scientific">Xylaria flabelliformis</name>
    <dbReference type="NCBI Taxonomy" id="2512241"/>
    <lineage>
        <taxon>Eukaryota</taxon>
        <taxon>Fungi</taxon>
        <taxon>Dikarya</taxon>
        <taxon>Ascomycota</taxon>
        <taxon>Pezizomycotina</taxon>
        <taxon>Sordariomycetes</taxon>
        <taxon>Xylariomycetidae</taxon>
        <taxon>Xylariales</taxon>
        <taxon>Xylariaceae</taxon>
        <taxon>Xylaria</taxon>
    </lineage>
</organism>
<dbReference type="AlphaFoldDB" id="A0A553HV35"/>
<evidence type="ECO:0000313" key="2">
    <source>
        <dbReference type="Proteomes" id="UP000319160"/>
    </source>
</evidence>
<evidence type="ECO:0008006" key="3">
    <source>
        <dbReference type="Google" id="ProtNLM"/>
    </source>
</evidence>
<dbReference type="SUPFAM" id="SSF50729">
    <property type="entry name" value="PH domain-like"/>
    <property type="match status" value="1"/>
</dbReference>
<reference evidence="2" key="1">
    <citation type="submission" date="2019-06" db="EMBL/GenBank/DDBJ databases">
        <title>Draft genome sequence of the griseofulvin-producing fungus Xylaria cubensis strain G536.</title>
        <authorList>
            <person name="Mead M.E."/>
            <person name="Raja H.A."/>
            <person name="Steenwyk J.L."/>
            <person name="Knowles S.L."/>
            <person name="Oberlies N.H."/>
            <person name="Rokas A."/>
        </authorList>
    </citation>
    <scope>NUCLEOTIDE SEQUENCE [LARGE SCALE GENOMIC DNA]</scope>
    <source>
        <strain evidence="2">G536</strain>
    </source>
</reference>
<dbReference type="GO" id="GO:0031106">
    <property type="term" value="P:septin ring organization"/>
    <property type="evidence" value="ECO:0007669"/>
    <property type="project" value="TreeGrafter"/>
</dbReference>
<proteinExistence type="predicted"/>
<dbReference type="InterPro" id="IPR053026">
    <property type="entry name" value="CDC42_GEF"/>
</dbReference>
<gene>
    <name evidence="1" type="ORF">FHL15_007369</name>
</gene>
<evidence type="ECO:0000313" key="1">
    <source>
        <dbReference type="EMBL" id="TRX91816.1"/>
    </source>
</evidence>
<dbReference type="OrthoDB" id="19923at2759"/>
<dbReference type="Pfam" id="PF15411">
    <property type="entry name" value="PH_10"/>
    <property type="match status" value="1"/>
</dbReference>
<dbReference type="EMBL" id="VFLP01000042">
    <property type="protein sequence ID" value="TRX91816.1"/>
    <property type="molecule type" value="Genomic_DNA"/>
</dbReference>
<comment type="caution">
    <text evidence="1">The sequence shown here is derived from an EMBL/GenBank/DDBJ whole genome shotgun (WGS) entry which is preliminary data.</text>
</comment>
<dbReference type="PANTHER" id="PTHR47339:SF1">
    <property type="entry name" value="CELL DIVISION CONTROL PROTEIN 24"/>
    <property type="match status" value="1"/>
</dbReference>
<dbReference type="GO" id="GO:0005634">
    <property type="term" value="C:nucleus"/>
    <property type="evidence" value="ECO:0007669"/>
    <property type="project" value="TreeGrafter"/>
</dbReference>
<dbReference type="InterPro" id="IPR011993">
    <property type="entry name" value="PH-like_dom_sf"/>
</dbReference>
<dbReference type="GO" id="GO:0043332">
    <property type="term" value="C:mating projection tip"/>
    <property type="evidence" value="ECO:0007669"/>
    <property type="project" value="TreeGrafter"/>
</dbReference>
<dbReference type="GO" id="GO:0005737">
    <property type="term" value="C:cytoplasm"/>
    <property type="evidence" value="ECO:0007669"/>
    <property type="project" value="TreeGrafter"/>
</dbReference>
<accession>A0A553HV35</accession>